<dbReference type="Gene3D" id="3.40.50.720">
    <property type="entry name" value="NAD(P)-binding Rossmann-like Domain"/>
    <property type="match status" value="1"/>
</dbReference>
<sequence>MHTLVTGCRGRIGATLVPLLHRDGHTVRAASRKPEDLAATDTALPAGVPVVACDLGDPATFAAALDGIDSVFLYAEPSGIDAFLAAAETAGVGHIVLLSSSSVLDPDAGDNPIAASHRAVEQALAASPLTTTLLRPGAFASNAYQWAQSVRAHGSVDLPYPNSYSSPIDGADIAEAALAVLTDPRLRGAAYHLTGPESLTAAEQVGLLAAASGRPITVNTVSGAAWKESMAAHLPEPIADALLAYAAATDGSPDEVTGDIEKLTGHPARTFAAWAEEHAAAFRP</sequence>
<evidence type="ECO:0000313" key="3">
    <source>
        <dbReference type="Proteomes" id="UP000181909"/>
    </source>
</evidence>
<dbReference type="InterPro" id="IPR036291">
    <property type="entry name" value="NAD(P)-bd_dom_sf"/>
</dbReference>
<dbReference type="EMBL" id="FPJO01000021">
    <property type="protein sequence ID" value="SFY37373.1"/>
    <property type="molecule type" value="Genomic_DNA"/>
</dbReference>
<dbReference type="Proteomes" id="UP000181909">
    <property type="component" value="Unassembled WGS sequence"/>
</dbReference>
<dbReference type="InterPro" id="IPR051604">
    <property type="entry name" value="Ergot_Alk_Oxidoreductase"/>
</dbReference>
<dbReference type="SUPFAM" id="SSF51735">
    <property type="entry name" value="NAD(P)-binding Rossmann-fold domains"/>
    <property type="match status" value="1"/>
</dbReference>
<proteinExistence type="predicted"/>
<evidence type="ECO:0000259" key="1">
    <source>
        <dbReference type="Pfam" id="PF13460"/>
    </source>
</evidence>
<evidence type="ECO:0000313" key="2">
    <source>
        <dbReference type="EMBL" id="SFY37373.1"/>
    </source>
</evidence>
<dbReference type="Pfam" id="PF13460">
    <property type="entry name" value="NAD_binding_10"/>
    <property type="match status" value="1"/>
</dbReference>
<dbReference type="OrthoDB" id="116343at2"/>
<dbReference type="PANTHER" id="PTHR43162:SF1">
    <property type="entry name" value="PRESTALK A DIFFERENTIATION PROTEIN A"/>
    <property type="match status" value="1"/>
</dbReference>
<dbReference type="PANTHER" id="PTHR43162">
    <property type="match status" value="1"/>
</dbReference>
<protein>
    <submittedName>
        <fullName evidence="2">Uncharacterized conserved protein YbjT, contains NAD(P)-binding and DUF2867 domains</fullName>
    </submittedName>
</protein>
<organism evidence="2 3">
    <name type="scientific">Streptomyces atratus</name>
    <dbReference type="NCBI Taxonomy" id="1893"/>
    <lineage>
        <taxon>Bacteria</taxon>
        <taxon>Bacillati</taxon>
        <taxon>Actinomycetota</taxon>
        <taxon>Actinomycetes</taxon>
        <taxon>Kitasatosporales</taxon>
        <taxon>Streptomycetaceae</taxon>
        <taxon>Streptomyces</taxon>
    </lineage>
</organism>
<gene>
    <name evidence="2" type="ORF">SAMN02787144_102141</name>
</gene>
<feature type="domain" description="NAD(P)-binding" evidence="1">
    <location>
        <begin position="7"/>
        <end position="184"/>
    </location>
</feature>
<accession>A0A1K2ERE9</accession>
<dbReference type="STRING" id="1893.SAMN02787144_102141"/>
<dbReference type="InterPro" id="IPR016040">
    <property type="entry name" value="NAD(P)-bd_dom"/>
</dbReference>
<dbReference type="AlphaFoldDB" id="A0A1K2ERE9"/>
<reference evidence="2 3" key="1">
    <citation type="submission" date="2016-11" db="EMBL/GenBank/DDBJ databases">
        <authorList>
            <person name="Jaros S."/>
            <person name="Januszkiewicz K."/>
            <person name="Wedrychowicz H."/>
        </authorList>
    </citation>
    <scope>NUCLEOTIDE SEQUENCE [LARGE SCALE GENOMIC DNA]</scope>
    <source>
        <strain evidence="2 3">OK807</strain>
    </source>
</reference>
<name>A0A1K2ERE9_STRAR</name>
<dbReference type="RefSeq" id="WP_072488102.1">
    <property type="nucleotide sequence ID" value="NZ_CP108276.1"/>
</dbReference>